<gene>
    <name evidence="5" type="ordered locus">Ctha_1579</name>
</gene>
<dbReference type="GO" id="GO:0051536">
    <property type="term" value="F:iron-sulfur cluster binding"/>
    <property type="evidence" value="ECO:0007669"/>
    <property type="project" value="UniProtKB-KW"/>
</dbReference>
<keyword evidence="6" id="KW-1185">Reference proteome</keyword>
<dbReference type="GO" id="GO:0008168">
    <property type="term" value="F:methyltransferase activity"/>
    <property type="evidence" value="ECO:0007669"/>
    <property type="project" value="InterPro"/>
</dbReference>
<dbReference type="InterPro" id="IPR015324">
    <property type="entry name" value="Ribosomal_Rsm22-like"/>
</dbReference>
<dbReference type="Pfam" id="PF09243">
    <property type="entry name" value="Rsm22"/>
    <property type="match status" value="1"/>
</dbReference>
<dbReference type="InterPro" id="IPR029063">
    <property type="entry name" value="SAM-dependent_MTases_sf"/>
</dbReference>
<dbReference type="KEGG" id="cts:Ctha_1579"/>
<dbReference type="EMBL" id="CP001100">
    <property type="protein sequence ID" value="ACF14037.1"/>
    <property type="molecule type" value="Genomic_DNA"/>
</dbReference>
<dbReference type="GO" id="GO:0046872">
    <property type="term" value="F:metal ion binding"/>
    <property type="evidence" value="ECO:0007669"/>
    <property type="project" value="UniProtKB-KW"/>
</dbReference>
<sequence>MNIEDLDWQSLERLRRIFLEGSAHEVYWESESDIEHYDRTFAQRIGWKWQHVLDDLSLLGWQPPKGEVMDWGCGSGIATRRFLQHFGADATSRVTLWDHSPHAIQLAARKIEASFGNLPISKKETFYGETGTLLISHVITELSEWQLGNLLELAGKAETIIWVEPGTYESSRSLIAVREALSDTFNLVAPCTHQAACGMRRSENELHWCHFFAETPQEAFTESGWSKFAKLMGIDLRHLPLSYLVLDKRPVAALPENLVRVIGNARIYKAHALVQGCTASGVEEKRLMKRYDAQAFRAFKKGKFPTMQRWFLEKGDIVKLDLLSDGNSLNEKA</sequence>
<dbReference type="eggNOG" id="COG5459">
    <property type="taxonomic scope" value="Bacteria"/>
</dbReference>
<keyword evidence="3" id="KW-0408">Iron</keyword>
<dbReference type="HOGENOM" id="CLU_823724_0_0_10"/>
<evidence type="ECO:0000256" key="1">
    <source>
        <dbReference type="ARBA" id="ARBA00022723"/>
    </source>
</evidence>
<evidence type="ECO:0000256" key="3">
    <source>
        <dbReference type="ARBA" id="ARBA00023004"/>
    </source>
</evidence>
<dbReference type="AlphaFoldDB" id="B3QSJ0"/>
<dbReference type="OrthoDB" id="9787585at2"/>
<keyword evidence="4" id="KW-0411">Iron-sulfur</keyword>
<proteinExistence type="predicted"/>
<dbReference type="Proteomes" id="UP000001208">
    <property type="component" value="Chromosome"/>
</dbReference>
<keyword evidence="1" id="KW-0479">Metal-binding</keyword>
<evidence type="ECO:0000256" key="2">
    <source>
        <dbReference type="ARBA" id="ARBA00022946"/>
    </source>
</evidence>
<dbReference type="STRING" id="517418.Ctha_1579"/>
<protein>
    <submittedName>
        <fullName evidence="5">Ribosomal small subunit Rsm22</fullName>
    </submittedName>
</protein>
<dbReference type="GO" id="GO:0006412">
    <property type="term" value="P:translation"/>
    <property type="evidence" value="ECO:0007669"/>
    <property type="project" value="InterPro"/>
</dbReference>
<evidence type="ECO:0000313" key="5">
    <source>
        <dbReference type="EMBL" id="ACF14037.1"/>
    </source>
</evidence>
<organism evidence="5 6">
    <name type="scientific">Chloroherpeton thalassium (strain ATCC 35110 / GB-78)</name>
    <dbReference type="NCBI Taxonomy" id="517418"/>
    <lineage>
        <taxon>Bacteria</taxon>
        <taxon>Pseudomonadati</taxon>
        <taxon>Chlorobiota</taxon>
        <taxon>Chlorobiia</taxon>
        <taxon>Chlorobiales</taxon>
        <taxon>Chloroherpetonaceae</taxon>
        <taxon>Chloroherpeton</taxon>
    </lineage>
</organism>
<dbReference type="Gene3D" id="3.40.50.150">
    <property type="entry name" value="Vaccinia Virus protein VP39"/>
    <property type="match status" value="1"/>
</dbReference>
<evidence type="ECO:0000313" key="6">
    <source>
        <dbReference type="Proteomes" id="UP000001208"/>
    </source>
</evidence>
<reference evidence="5 6" key="1">
    <citation type="submission" date="2008-06" db="EMBL/GenBank/DDBJ databases">
        <title>Complete sequence of Chloroherpeton thalassium ATCC 35110.</title>
        <authorList>
            <consortium name="US DOE Joint Genome Institute"/>
            <person name="Lucas S."/>
            <person name="Copeland A."/>
            <person name="Lapidus A."/>
            <person name="Glavina del Rio T."/>
            <person name="Dalin E."/>
            <person name="Tice H."/>
            <person name="Bruce D."/>
            <person name="Goodwin L."/>
            <person name="Pitluck S."/>
            <person name="Schmutz J."/>
            <person name="Larimer F."/>
            <person name="Land M."/>
            <person name="Hauser L."/>
            <person name="Kyrpides N."/>
            <person name="Mikhailova N."/>
            <person name="Liu Z."/>
            <person name="Li T."/>
            <person name="Zhao F."/>
            <person name="Overmann J."/>
            <person name="Bryant D.A."/>
            <person name="Richardson P."/>
        </authorList>
    </citation>
    <scope>NUCLEOTIDE SEQUENCE [LARGE SCALE GENOMIC DNA]</scope>
    <source>
        <strain evidence="6">ATCC 35110 / GB-78</strain>
    </source>
</reference>
<dbReference type="RefSeq" id="WP_012500121.1">
    <property type="nucleotide sequence ID" value="NC_011026.1"/>
</dbReference>
<keyword evidence="2" id="KW-0809">Transit peptide</keyword>
<dbReference type="SUPFAM" id="SSF53335">
    <property type="entry name" value="S-adenosyl-L-methionine-dependent methyltransferases"/>
    <property type="match status" value="1"/>
</dbReference>
<name>B3QSJ0_CHLT3</name>
<evidence type="ECO:0000256" key="4">
    <source>
        <dbReference type="ARBA" id="ARBA00023014"/>
    </source>
</evidence>
<accession>B3QSJ0</accession>